<dbReference type="PROSITE" id="PS00973">
    <property type="entry name" value="USP_2"/>
    <property type="match status" value="1"/>
</dbReference>
<feature type="compositionally biased region" description="Basic and acidic residues" evidence="8">
    <location>
        <begin position="558"/>
        <end position="599"/>
    </location>
</feature>
<dbReference type="CDD" id="cd06463">
    <property type="entry name" value="p23_like"/>
    <property type="match status" value="1"/>
</dbReference>
<dbReference type="SUPFAM" id="SSF144232">
    <property type="entry name" value="HIT/MYND zinc finger-like"/>
    <property type="match status" value="1"/>
</dbReference>
<dbReference type="InterPro" id="IPR002893">
    <property type="entry name" value="Znf_MYND"/>
</dbReference>
<feature type="compositionally biased region" description="Polar residues" evidence="8">
    <location>
        <begin position="238"/>
        <end position="252"/>
    </location>
</feature>
<feature type="domain" description="CS" evidence="11">
    <location>
        <begin position="140"/>
        <end position="230"/>
    </location>
</feature>
<evidence type="ECO:0000259" key="10">
    <source>
        <dbReference type="PROSITE" id="PS50865"/>
    </source>
</evidence>
<dbReference type="PROSITE" id="PS51203">
    <property type="entry name" value="CS"/>
    <property type="match status" value="2"/>
</dbReference>
<feature type="region of interest" description="Disordered" evidence="8">
    <location>
        <begin position="27"/>
        <end position="126"/>
    </location>
</feature>
<evidence type="ECO:0000259" key="9">
    <source>
        <dbReference type="PROSITE" id="PS50235"/>
    </source>
</evidence>
<dbReference type="FunFam" id="3.90.70.10:FF:000020">
    <property type="entry name" value="ubiquitin carboxyl-terminal hydrolase 19 isoform X4"/>
    <property type="match status" value="1"/>
</dbReference>
<feature type="compositionally biased region" description="Polar residues" evidence="8">
    <location>
        <begin position="296"/>
        <end position="307"/>
    </location>
</feature>
<keyword evidence="4 7" id="KW-0863">Zinc-finger</keyword>
<dbReference type="Gene3D" id="6.10.140.2220">
    <property type="match status" value="1"/>
</dbReference>
<dbReference type="PROSITE" id="PS50235">
    <property type="entry name" value="USP_3"/>
    <property type="match status" value="1"/>
</dbReference>
<dbReference type="InterPro" id="IPR007052">
    <property type="entry name" value="CS_dom"/>
</dbReference>
<dbReference type="PROSITE" id="PS50865">
    <property type="entry name" value="ZF_MYND_2"/>
    <property type="match status" value="1"/>
</dbReference>
<organism evidence="12 13">
    <name type="scientific">Merluccius polli</name>
    <name type="common">Benguela hake</name>
    <name type="synonym">Merluccius cadenati</name>
    <dbReference type="NCBI Taxonomy" id="89951"/>
    <lineage>
        <taxon>Eukaryota</taxon>
        <taxon>Metazoa</taxon>
        <taxon>Chordata</taxon>
        <taxon>Craniata</taxon>
        <taxon>Vertebrata</taxon>
        <taxon>Euteleostomi</taxon>
        <taxon>Actinopterygii</taxon>
        <taxon>Neopterygii</taxon>
        <taxon>Teleostei</taxon>
        <taxon>Neoteleostei</taxon>
        <taxon>Acanthomorphata</taxon>
        <taxon>Zeiogadaria</taxon>
        <taxon>Gadariae</taxon>
        <taxon>Gadiformes</taxon>
        <taxon>Gadoidei</taxon>
        <taxon>Merlucciidae</taxon>
        <taxon>Merluccius</taxon>
    </lineage>
</organism>
<feature type="compositionally biased region" description="Basic and acidic residues" evidence="8">
    <location>
        <begin position="47"/>
        <end position="59"/>
    </location>
</feature>
<feature type="compositionally biased region" description="Gly residues" evidence="8">
    <location>
        <begin position="75"/>
        <end position="85"/>
    </location>
</feature>
<dbReference type="InterPro" id="IPR028889">
    <property type="entry name" value="USP"/>
</dbReference>
<dbReference type="CDD" id="cd02674">
    <property type="entry name" value="Peptidase_C19R"/>
    <property type="match status" value="1"/>
</dbReference>
<dbReference type="GO" id="GO:0008270">
    <property type="term" value="F:zinc ion binding"/>
    <property type="evidence" value="ECO:0007669"/>
    <property type="project" value="UniProtKB-KW"/>
</dbReference>
<name>A0AA47MTR9_MERPO</name>
<feature type="region of interest" description="Disordered" evidence="8">
    <location>
        <begin position="733"/>
        <end position="811"/>
    </location>
</feature>
<dbReference type="FunFam" id="3.90.70.10:FF:000012">
    <property type="entry name" value="ubiquitin carboxyl-terminal hydrolase 19 isoform X2"/>
    <property type="match status" value="1"/>
</dbReference>
<dbReference type="InterPro" id="IPR018200">
    <property type="entry name" value="USP_CS"/>
</dbReference>
<feature type="compositionally biased region" description="Acidic residues" evidence="8">
    <location>
        <begin position="1247"/>
        <end position="1256"/>
    </location>
</feature>
<keyword evidence="5 12" id="KW-0378">Hydrolase</keyword>
<feature type="region of interest" description="Disordered" evidence="8">
    <location>
        <begin position="1206"/>
        <end position="1316"/>
    </location>
</feature>
<evidence type="ECO:0000313" key="12">
    <source>
        <dbReference type="EMBL" id="KAK0146488.1"/>
    </source>
</evidence>
<proteinExistence type="predicted"/>
<evidence type="ECO:0000256" key="6">
    <source>
        <dbReference type="ARBA" id="ARBA00022833"/>
    </source>
</evidence>
<feature type="region of interest" description="Disordered" evidence="8">
    <location>
        <begin position="1694"/>
        <end position="1723"/>
    </location>
</feature>
<dbReference type="InterPro" id="IPR038765">
    <property type="entry name" value="Papain-like_cys_pep_sf"/>
</dbReference>
<evidence type="ECO:0000256" key="7">
    <source>
        <dbReference type="PROSITE-ProRule" id="PRU00134"/>
    </source>
</evidence>
<feature type="compositionally biased region" description="Low complexity" evidence="8">
    <location>
        <begin position="1260"/>
        <end position="1281"/>
    </location>
</feature>
<dbReference type="EC" id="3.4.19.12" evidence="2"/>
<gene>
    <name evidence="12" type="primary">USP19</name>
    <name evidence="12" type="ORF">N1851_014178</name>
</gene>
<evidence type="ECO:0000259" key="11">
    <source>
        <dbReference type="PROSITE" id="PS51203"/>
    </source>
</evidence>
<dbReference type="Gene3D" id="3.90.70.10">
    <property type="entry name" value="Cysteine proteinases"/>
    <property type="match status" value="2"/>
</dbReference>
<feature type="compositionally biased region" description="Low complexity" evidence="8">
    <location>
        <begin position="255"/>
        <end position="273"/>
    </location>
</feature>
<dbReference type="PANTHER" id="PTHR21646">
    <property type="entry name" value="UBIQUITIN CARBOXYL-TERMINAL HYDROLASE"/>
    <property type="match status" value="1"/>
</dbReference>
<feature type="compositionally biased region" description="Polar residues" evidence="8">
    <location>
        <begin position="740"/>
        <end position="751"/>
    </location>
</feature>
<evidence type="ECO:0000256" key="5">
    <source>
        <dbReference type="ARBA" id="ARBA00022801"/>
    </source>
</evidence>
<dbReference type="Proteomes" id="UP001174136">
    <property type="component" value="Unassembled WGS sequence"/>
</dbReference>
<keyword evidence="6" id="KW-0862">Zinc</keyword>
<sequence>MEVAGSNHAVCQYAAMADFAVNRYSVPGEFSGRTTAKIAGPGRKRHTSDPEPCSERRDGQPLGAKCLKMASSGGEMAGRRGGGGPSQQHQRGGERAGERGGMELSSSSTSKKKQKDRANQESREAKRAAVAAGGVIAEAKKDVFVDWKQNANEVIVRLRCGNGVQRVEDVNTTFTDTTCHAHFPDGRQWECRLQEEIEASCSRAQYKEKAGLLLLNMHKKIPFHIWPSLMSNKKEKLTVSTETKNGKQQIAAPSTKAETNPAPPTTTTTATSPHPEPRRGGGSSKSERNLKRSLKNKQQQGAATTERTAVKTDIGEATATNATTTATTTTITTTTTNTTTASRPPAHPVADQQHLEPSPAKRTPPTPTPTKTTEEGGAIDAEPRPPTKGATANGAAPHVHKPAGRSLVAQQARSGENNGQDHLAAHMLTNTQPFSLSLVHFYFIKILFVFLIQGEDIPLQPPDTEHRSGSSMEDCPGLPLPANPEAPVDLLRNGSSGPEGTLSQSHLEERTDTGAGDKPVKEGSHPGSLVLPGAGEAGAVLGPSQDTKQVQLSAQCQERGDGEEKIDQRQGRGEGEEKRDQRPERGDGEEKRDQSKEEPLDTNPTSAPEPMVSLQSVKKDSYEKGTDLMVVNVYVKGVCRESARVIFREQDFTLIFQTSDVSFLRLHPDCGANTVFKWQVKLRNLIQPDQCSYSFTPSRLDVSLKKRHSQRWGALEAPVPQGAVGGAKVAVASRPAPLEPSTQPGSSQHSLPPQEEPPRLGETKPKAAPRVDSSGVDAVALRSDHLAKTEPGVTTPKPTCMVQPMAHGPPASKERLEEEEEKKVCLPGFTGLVNLGNTCFMNSVIQSLSNTRELRDYFHDRAFEAEINCTNPLGTGGRLAIGFAVLLRALWKGTHHAFQPSKLKAIVASKASQFTGYAQHDAQEFMAFLLDGLHEDLNRIQNKPYTESVDSDGRLDEVVAEEAWQRHKMRNDSFIVDLFQGQFKSKLVCPMCSKVSITFDPFLYLPVPLPQKQKVLTVFYFAKEPHKKPVKFLVSVSKENSRAAEVLESISRSVRVKPENLTLTAVEKSRFSRVFPPAGSLDTVSPADTLLCFQLLSKEVAKERVVLLRVQQRLQVPSLPISKCAACLKPPLADDDKLKRCMRCYRVGYCNQACQKSHWVVHKGQCGSSCENVGLPFLVSVPQSRLTYSRLTQLLEGYSRYSVNVFQPPFQSGRGSPETAQPPRGPDGPPETAQPSPADDAPRHEDAEEEAAGGDEESGHASSSSSSSLLPGESGDSLSSLTRTADSGFSEPPSLAPSSGPPLLDPQAEKETSCEKVTRPEAVVTGYQQPSGAVPGHACQFYISLLDASHKEQRLDENEDLLAELPEDSSVELVWKNNERLKEYVLVRSKDLEFQEDPGSLSETSRAGHFTLEQCLNLFTKPEVLAPEEAWYCPKCQQHREASKQLLLWRLPNVLIIQLKRFSFRSFIWRDKINDMVDFPVRNLDLSRFCIGQKDDVQQQPPVYDLYAVINHYGGMIGGHYTAYARLPSDKNSQRSDVGWRLFDDSTVTMVEESQVVTRYAYVLFYRRRNSPVERPPRFLGPLGAEAPGAAGGAVSQASLIWQELEEEEEEEQGPRGVRRRAAPRATAAVPREGGEGRAGRWRRAAMASPPPEDERVRYLVLGTLVTLLALLLNLAYPLLQAMFGADLDSDGPPTLPQEVTSDLYSHAGDCSGSSYSNMEEVD</sequence>
<comment type="catalytic activity">
    <reaction evidence="1">
        <text>Thiol-dependent hydrolysis of ester, thioester, amide, peptide and isopeptide bonds formed by the C-terminal Gly of ubiquitin (a 76-residue protein attached to proteins as an intracellular targeting signal).</text>
        <dbReference type="EC" id="3.4.19.12"/>
    </reaction>
</comment>
<dbReference type="Pfam" id="PF01753">
    <property type="entry name" value="zf-MYND"/>
    <property type="match status" value="1"/>
</dbReference>
<reference evidence="12" key="1">
    <citation type="journal article" date="2023" name="Front. Mar. Sci.">
        <title>A new Merluccius polli reference genome to investigate the effects of global change in West African waters.</title>
        <authorList>
            <person name="Mateo J.L."/>
            <person name="Blanco-Fernandez C."/>
            <person name="Garcia-Vazquez E."/>
            <person name="Machado-Schiaffino G."/>
        </authorList>
    </citation>
    <scope>NUCLEOTIDE SEQUENCE</scope>
    <source>
        <strain evidence="12">C29</strain>
        <tissue evidence="12">Fin</tissue>
    </source>
</reference>
<feature type="compositionally biased region" description="Low complexity" evidence="8">
    <location>
        <begin position="317"/>
        <end position="341"/>
    </location>
</feature>
<feature type="region of interest" description="Disordered" evidence="8">
    <location>
        <begin position="1605"/>
        <end position="1649"/>
    </location>
</feature>
<evidence type="ECO:0000256" key="3">
    <source>
        <dbReference type="ARBA" id="ARBA00022723"/>
    </source>
</evidence>
<protein>
    <recommendedName>
        <fullName evidence="2">ubiquitinyl hydrolase 1</fullName>
        <ecNumber evidence="2">3.4.19.12</ecNumber>
    </recommendedName>
</protein>
<dbReference type="Pfam" id="PF04969">
    <property type="entry name" value="CS"/>
    <property type="match status" value="1"/>
</dbReference>
<dbReference type="PROSITE" id="PS01360">
    <property type="entry name" value="ZF_MYND_1"/>
    <property type="match status" value="1"/>
</dbReference>
<feature type="region of interest" description="Disordered" evidence="8">
    <location>
        <begin position="237"/>
        <end position="402"/>
    </location>
</feature>
<dbReference type="Pfam" id="PF00443">
    <property type="entry name" value="UCH"/>
    <property type="match status" value="1"/>
</dbReference>
<dbReference type="Pfam" id="PF16602">
    <property type="entry name" value="USP19_linker"/>
    <property type="match status" value="1"/>
</dbReference>
<dbReference type="CDD" id="cd06466">
    <property type="entry name" value="p23_CS_SGT1_like"/>
    <property type="match status" value="1"/>
</dbReference>
<dbReference type="InterPro" id="IPR008978">
    <property type="entry name" value="HSP20-like_chaperone"/>
</dbReference>
<evidence type="ECO:0000256" key="1">
    <source>
        <dbReference type="ARBA" id="ARBA00000707"/>
    </source>
</evidence>
<keyword evidence="3" id="KW-0479">Metal-binding</keyword>
<feature type="compositionally biased region" description="Basic and acidic residues" evidence="8">
    <location>
        <begin position="91"/>
        <end position="101"/>
    </location>
</feature>
<evidence type="ECO:0000256" key="8">
    <source>
        <dbReference type="SAM" id="MobiDB-lite"/>
    </source>
</evidence>
<dbReference type="InterPro" id="IPR001394">
    <property type="entry name" value="Peptidase_C19_UCH"/>
</dbReference>
<feature type="domain" description="USP" evidence="9">
    <location>
        <begin position="830"/>
        <end position="1569"/>
    </location>
</feature>
<feature type="domain" description="CS" evidence="11">
    <location>
        <begin position="614"/>
        <end position="716"/>
    </location>
</feature>
<feature type="compositionally biased region" description="Polar residues" evidence="8">
    <location>
        <begin position="1712"/>
        <end position="1723"/>
    </location>
</feature>
<dbReference type="SUPFAM" id="SSF49764">
    <property type="entry name" value="HSP20-like chaperones"/>
    <property type="match status" value="2"/>
</dbReference>
<feature type="compositionally biased region" description="Basic and acidic residues" evidence="8">
    <location>
        <begin position="116"/>
        <end position="126"/>
    </location>
</feature>
<dbReference type="GO" id="GO:0016579">
    <property type="term" value="P:protein deubiquitination"/>
    <property type="evidence" value="ECO:0007669"/>
    <property type="project" value="InterPro"/>
</dbReference>
<feature type="compositionally biased region" description="Polar residues" evidence="8">
    <location>
        <begin position="544"/>
        <end position="556"/>
    </location>
</feature>
<dbReference type="Gene3D" id="2.60.40.790">
    <property type="match status" value="2"/>
</dbReference>
<feature type="domain" description="MYND-type" evidence="10">
    <location>
        <begin position="1124"/>
        <end position="1166"/>
    </location>
</feature>
<evidence type="ECO:0000313" key="13">
    <source>
        <dbReference type="Proteomes" id="UP001174136"/>
    </source>
</evidence>
<feature type="compositionally biased region" description="Polar residues" evidence="8">
    <location>
        <begin position="493"/>
        <end position="505"/>
    </location>
</feature>
<dbReference type="GO" id="GO:0004843">
    <property type="term" value="F:cysteine-type deubiquitinase activity"/>
    <property type="evidence" value="ECO:0007669"/>
    <property type="project" value="UniProtKB-EC"/>
</dbReference>
<evidence type="ECO:0000256" key="4">
    <source>
        <dbReference type="ARBA" id="ARBA00022771"/>
    </source>
</evidence>
<accession>A0AA47MTR9</accession>
<comment type="caution">
    <text evidence="12">The sequence shown here is derived from an EMBL/GenBank/DDBJ whole genome shotgun (WGS) entry which is preliminary data.</text>
</comment>
<dbReference type="PANTHER" id="PTHR21646:SF74">
    <property type="entry name" value="UBIQUITIN CARBOXYL-TERMINAL HYDROLASE 19"/>
    <property type="match status" value="1"/>
</dbReference>
<feature type="region of interest" description="Disordered" evidence="8">
    <location>
        <begin position="461"/>
        <end position="617"/>
    </location>
</feature>
<feature type="compositionally biased region" description="Basic and acidic residues" evidence="8">
    <location>
        <begin position="275"/>
        <end position="290"/>
    </location>
</feature>
<feature type="compositionally biased region" description="Basic and acidic residues" evidence="8">
    <location>
        <begin position="1307"/>
        <end position="1316"/>
    </location>
</feature>
<keyword evidence="13" id="KW-1185">Reference proteome</keyword>
<dbReference type="EMBL" id="JAOPHQ010002571">
    <property type="protein sequence ID" value="KAK0146488.1"/>
    <property type="molecule type" value="Genomic_DNA"/>
</dbReference>
<dbReference type="SUPFAM" id="SSF54001">
    <property type="entry name" value="Cysteine proteinases"/>
    <property type="match status" value="1"/>
</dbReference>
<dbReference type="PROSITE" id="PS00972">
    <property type="entry name" value="USP_1"/>
    <property type="match status" value="1"/>
</dbReference>
<feature type="compositionally biased region" description="Basic and acidic residues" evidence="8">
    <location>
        <begin position="756"/>
        <end position="765"/>
    </location>
</feature>
<evidence type="ECO:0000256" key="2">
    <source>
        <dbReference type="ARBA" id="ARBA00012759"/>
    </source>
</evidence>
<dbReference type="InterPro" id="IPR050185">
    <property type="entry name" value="Ub_carboxyl-term_hydrolase"/>
</dbReference>